<feature type="region of interest" description="Disordered" evidence="1">
    <location>
        <begin position="295"/>
        <end position="335"/>
    </location>
</feature>
<evidence type="ECO:0008006" key="4">
    <source>
        <dbReference type="Google" id="ProtNLM"/>
    </source>
</evidence>
<dbReference type="InterPro" id="IPR036873">
    <property type="entry name" value="Rhodanese-like_dom_sf"/>
</dbReference>
<proteinExistence type="predicted"/>
<dbReference type="EMBL" id="JAHRHJ020000009">
    <property type="protein sequence ID" value="KAH9301438.1"/>
    <property type="molecule type" value="Genomic_DNA"/>
</dbReference>
<dbReference type="InterPro" id="IPR044240">
    <property type="entry name" value="STR4-like"/>
</dbReference>
<evidence type="ECO:0000313" key="2">
    <source>
        <dbReference type="EMBL" id="KAH9301438.1"/>
    </source>
</evidence>
<feature type="compositionally biased region" description="Pro residues" evidence="1">
    <location>
        <begin position="392"/>
        <end position="414"/>
    </location>
</feature>
<evidence type="ECO:0000256" key="1">
    <source>
        <dbReference type="SAM" id="MobiDB-lite"/>
    </source>
</evidence>
<feature type="compositionally biased region" description="Pro residues" evidence="1">
    <location>
        <begin position="459"/>
        <end position="468"/>
    </location>
</feature>
<feature type="compositionally biased region" description="Polar residues" evidence="1">
    <location>
        <begin position="472"/>
        <end position="491"/>
    </location>
</feature>
<protein>
    <recommendedName>
        <fullName evidence="4">Rhodanese domain-containing protein</fullName>
    </recommendedName>
</protein>
<keyword evidence="3" id="KW-1185">Reference proteome</keyword>
<feature type="non-terminal residue" evidence="2">
    <location>
        <position position="529"/>
    </location>
</feature>
<dbReference type="Proteomes" id="UP000824469">
    <property type="component" value="Unassembled WGS sequence"/>
</dbReference>
<feature type="compositionally biased region" description="Polar residues" evidence="1">
    <location>
        <begin position="500"/>
        <end position="509"/>
    </location>
</feature>
<dbReference type="PANTHER" id="PTHR47377">
    <property type="entry name" value="RHODANESE-LIKE DOMAIN-CONTAINING PROTEIN 4, CHLOROPLASTIC"/>
    <property type="match status" value="1"/>
</dbReference>
<feature type="region of interest" description="Disordered" evidence="1">
    <location>
        <begin position="392"/>
        <end position="529"/>
    </location>
</feature>
<gene>
    <name evidence="2" type="ORF">KI387_013021</name>
</gene>
<dbReference type="PANTHER" id="PTHR47377:SF3">
    <property type="entry name" value="RHODANESE-LIKE DOMAIN-CONTAINING PROTEIN 4A, CHLOROPLASTIC"/>
    <property type="match status" value="1"/>
</dbReference>
<dbReference type="AlphaFoldDB" id="A0AA38CMD0"/>
<reference evidence="2 3" key="1">
    <citation type="journal article" date="2021" name="Nat. Plants">
        <title>The Taxus genome provides insights into paclitaxel biosynthesis.</title>
        <authorList>
            <person name="Xiong X."/>
            <person name="Gou J."/>
            <person name="Liao Q."/>
            <person name="Li Y."/>
            <person name="Zhou Q."/>
            <person name="Bi G."/>
            <person name="Li C."/>
            <person name="Du R."/>
            <person name="Wang X."/>
            <person name="Sun T."/>
            <person name="Guo L."/>
            <person name="Liang H."/>
            <person name="Lu P."/>
            <person name="Wu Y."/>
            <person name="Zhang Z."/>
            <person name="Ro D.K."/>
            <person name="Shang Y."/>
            <person name="Huang S."/>
            <person name="Yan J."/>
        </authorList>
    </citation>
    <scope>NUCLEOTIDE SEQUENCE [LARGE SCALE GENOMIC DNA]</scope>
    <source>
        <strain evidence="2">Ta-2019</strain>
    </source>
</reference>
<feature type="compositionally biased region" description="Polar residues" evidence="1">
    <location>
        <begin position="295"/>
        <end position="314"/>
    </location>
</feature>
<name>A0AA38CMD0_TAXCH</name>
<dbReference type="SUPFAM" id="SSF52821">
    <property type="entry name" value="Rhodanese/Cell cycle control phosphatase"/>
    <property type="match status" value="1"/>
</dbReference>
<sequence length="529" mass="57244">MWGEAYVVIIHQGSDGEDSIVWSCALDIADYMYTGMEIINATRAVTAVSFLSRPLKRTSCKTMPVMLNLNFPSIKERTASNKVKVEKLSWVSSIGTGSLCTLTTSLTGGLAEEAAIALEPLGRFDAEVPVNDVAAFLDKYPFFAFGVSFVLFFVIPLLKDQYDKSTKWVTAEDAYYKLRDEMEPQLVDIRTIDEITYAGSPDVSSFNKEVAQVTYEGDDSLFLGEMLSRFKKPAKTTLYILDMYEGNSMQVAQMLTRNGFKAAYAIRDGFQGGDGWQAVEERLFTNTARVVTRNGATVSPNHKVNSSASLTVKQESLKNQRTESTSIPSSMGPEVVTSSASQLASVISHKKADGSTLATDYESVSSSLDIEVGINLASQAAPVDVSSELPCLPRPLSPYPQYPDLKPPTSPTPSKPISKTVDASTNNAAAMADQKADISVSEAPRFSQPLSPYTQYPDLKPPTSPMPSKPTAQATDPATINSSVISNQNVDGSARITESAFLSSSSQQPPIEPATEASFSSRPLSPYAH</sequence>
<organism evidence="2 3">
    <name type="scientific">Taxus chinensis</name>
    <name type="common">Chinese yew</name>
    <name type="synonym">Taxus wallichiana var. chinensis</name>
    <dbReference type="NCBI Taxonomy" id="29808"/>
    <lineage>
        <taxon>Eukaryota</taxon>
        <taxon>Viridiplantae</taxon>
        <taxon>Streptophyta</taxon>
        <taxon>Embryophyta</taxon>
        <taxon>Tracheophyta</taxon>
        <taxon>Spermatophyta</taxon>
        <taxon>Pinopsida</taxon>
        <taxon>Pinidae</taxon>
        <taxon>Conifers II</taxon>
        <taxon>Cupressales</taxon>
        <taxon>Taxaceae</taxon>
        <taxon>Taxus</taxon>
    </lineage>
</organism>
<dbReference type="Gene3D" id="3.40.250.10">
    <property type="entry name" value="Rhodanese-like domain"/>
    <property type="match status" value="1"/>
</dbReference>
<comment type="caution">
    <text evidence="2">The sequence shown here is derived from an EMBL/GenBank/DDBJ whole genome shotgun (WGS) entry which is preliminary data.</text>
</comment>
<accession>A0AA38CMD0</accession>
<evidence type="ECO:0000313" key="3">
    <source>
        <dbReference type="Proteomes" id="UP000824469"/>
    </source>
</evidence>